<dbReference type="KEGG" id="pmq:PM3016_1531"/>
<dbReference type="PANTHER" id="PTHR47751:SF1">
    <property type="entry name" value="SUPERFAMILY HYDROLASE, PUTATIVE (AFU_ORTHOLOGUE AFUA_2G16580)-RELATED"/>
    <property type="match status" value="1"/>
</dbReference>
<dbReference type="AlphaFoldDB" id="H6N9S8"/>
<dbReference type="STRING" id="1116391.PM3016_1531"/>
<dbReference type="HOGENOM" id="CLU_048587_7_1_9"/>
<organism evidence="1 2">
    <name type="scientific">Paenibacillus mucilaginosus 3016</name>
    <dbReference type="NCBI Taxonomy" id="1116391"/>
    <lineage>
        <taxon>Bacteria</taxon>
        <taxon>Bacillati</taxon>
        <taxon>Bacillota</taxon>
        <taxon>Bacilli</taxon>
        <taxon>Bacillales</taxon>
        <taxon>Paenibacillaceae</taxon>
        <taxon>Paenibacillus</taxon>
    </lineage>
</organism>
<proteinExistence type="predicted"/>
<dbReference type="InterPro" id="IPR051411">
    <property type="entry name" value="Polyketide_trans_af380"/>
</dbReference>
<reference evidence="1 2" key="1">
    <citation type="journal article" date="2012" name="J. Bacteriol.">
        <title>Complete Genome Sequence of Paenibacillus mucilaginosus 3016, a Bacterium Functional as Microbial Fertilizer.</title>
        <authorList>
            <person name="Ma M."/>
            <person name="Wang Z."/>
            <person name="Li L."/>
            <person name="Jiang X."/>
            <person name="Guan D."/>
            <person name="Cao F."/>
            <person name="Chen H."/>
            <person name="Wang X."/>
            <person name="Shen D."/>
            <person name="Du B."/>
            <person name="Li J."/>
        </authorList>
    </citation>
    <scope>NUCLEOTIDE SEQUENCE [LARGE SCALE GENOMIC DNA]</scope>
    <source>
        <strain evidence="1 2">3016</strain>
    </source>
</reference>
<gene>
    <name evidence="1" type="ORF">PM3016_1531</name>
</gene>
<accession>H6N9S8</accession>
<dbReference type="PANTHER" id="PTHR47751">
    <property type="entry name" value="SUPERFAMILY HYDROLASE, PUTATIVE (AFU_ORTHOLOGUE AFUA_2G16580)-RELATED"/>
    <property type="match status" value="1"/>
</dbReference>
<evidence type="ECO:0000313" key="2">
    <source>
        <dbReference type="Proteomes" id="UP000007523"/>
    </source>
</evidence>
<dbReference type="Gene3D" id="3.40.50.1820">
    <property type="entry name" value="alpha/beta hydrolase"/>
    <property type="match status" value="1"/>
</dbReference>
<dbReference type="Proteomes" id="UP000007523">
    <property type="component" value="Chromosome"/>
</dbReference>
<name>H6N9S8_9BACL</name>
<protein>
    <submittedName>
        <fullName evidence="1">Membrane protein</fullName>
    </submittedName>
</protein>
<sequence>MNFPLLTDLESISPRPILFMMGENAHSRYFTEEAYKMAAEPKELYVVKDARHIDLYDRKDLIPFDKLESFFKASLN</sequence>
<keyword evidence="2" id="KW-1185">Reference proteome</keyword>
<dbReference type="SUPFAM" id="SSF53474">
    <property type="entry name" value="alpha/beta-Hydrolases"/>
    <property type="match status" value="1"/>
</dbReference>
<dbReference type="InterPro" id="IPR029058">
    <property type="entry name" value="AB_hydrolase_fold"/>
</dbReference>
<dbReference type="EMBL" id="CP003235">
    <property type="protein sequence ID" value="AFC28456.1"/>
    <property type="molecule type" value="Genomic_DNA"/>
</dbReference>
<evidence type="ECO:0000313" key="1">
    <source>
        <dbReference type="EMBL" id="AFC28456.1"/>
    </source>
</evidence>